<dbReference type="InterPro" id="IPR036291">
    <property type="entry name" value="NAD(P)-bd_dom_sf"/>
</dbReference>
<keyword evidence="2" id="KW-0560">Oxidoreductase</keyword>
<dbReference type="SUPFAM" id="SSF51735">
    <property type="entry name" value="NAD(P)-binding Rossmann-fold domains"/>
    <property type="match status" value="1"/>
</dbReference>
<name>A0ABT3ZTM2_9BURK</name>
<sequence>MAQRVVLITGAAKRVGRTIAERFARDGYRVAVHYGSSVEDAQATVDTLRARGVDAHALHADLSDAAQLDALVAGAYALFGRLDVLINSASIFPDDRLEDFSVETFDHAWAVNGRAPLLLTRAFYARAGALGHTGVVINVVDQKVRGNFHRDHFSYTVGKTAIGHLTTMLAKSAAPVLRVNAVYPGLMLPSGDQTDADFAYAERRATPLHRVATPGDLADAILLLTGPAYNGADWVVDGGQNLVPVDRDVVFEYRSPAA</sequence>
<gene>
    <name evidence="3" type="ORF">OVY01_18845</name>
</gene>
<dbReference type="PANTHER" id="PTHR43639:SF1">
    <property type="entry name" value="SHORT-CHAIN DEHYDROGENASE_REDUCTASE FAMILY PROTEIN"/>
    <property type="match status" value="1"/>
</dbReference>
<evidence type="ECO:0000313" key="3">
    <source>
        <dbReference type="EMBL" id="MCY0389208.1"/>
    </source>
</evidence>
<dbReference type="PRINTS" id="PR00080">
    <property type="entry name" value="SDRFAMILY"/>
</dbReference>
<protein>
    <submittedName>
        <fullName evidence="3">SDR family oxidoreductase</fullName>
    </submittedName>
</protein>
<dbReference type="RefSeq" id="WP_267849111.1">
    <property type="nucleotide sequence ID" value="NZ_JAPMXC010000010.1"/>
</dbReference>
<organism evidence="3 4">
    <name type="scientific">Robbsia betulipollinis</name>
    <dbReference type="NCBI Taxonomy" id="2981849"/>
    <lineage>
        <taxon>Bacteria</taxon>
        <taxon>Pseudomonadati</taxon>
        <taxon>Pseudomonadota</taxon>
        <taxon>Betaproteobacteria</taxon>
        <taxon>Burkholderiales</taxon>
        <taxon>Burkholderiaceae</taxon>
        <taxon>Robbsia</taxon>
    </lineage>
</organism>
<dbReference type="Pfam" id="PF13561">
    <property type="entry name" value="adh_short_C2"/>
    <property type="match status" value="1"/>
</dbReference>
<dbReference type="PANTHER" id="PTHR43639">
    <property type="entry name" value="OXIDOREDUCTASE, SHORT-CHAIN DEHYDROGENASE/REDUCTASE FAMILY (AFU_ORTHOLOGUE AFUA_5G02870)"/>
    <property type="match status" value="1"/>
</dbReference>
<comment type="similarity">
    <text evidence="1">Belongs to the short-chain dehydrogenases/reductases (SDR) family.</text>
</comment>
<evidence type="ECO:0000256" key="1">
    <source>
        <dbReference type="ARBA" id="ARBA00006484"/>
    </source>
</evidence>
<accession>A0ABT3ZTM2</accession>
<evidence type="ECO:0000313" key="4">
    <source>
        <dbReference type="Proteomes" id="UP001082899"/>
    </source>
</evidence>
<evidence type="ECO:0000256" key="2">
    <source>
        <dbReference type="ARBA" id="ARBA00023002"/>
    </source>
</evidence>
<proteinExistence type="inferred from homology"/>
<comment type="caution">
    <text evidence="3">The sequence shown here is derived from an EMBL/GenBank/DDBJ whole genome shotgun (WGS) entry which is preliminary data.</text>
</comment>
<keyword evidence="4" id="KW-1185">Reference proteome</keyword>
<reference evidence="3" key="1">
    <citation type="submission" date="2022-11" db="EMBL/GenBank/DDBJ databases">
        <title>Robbsia betulipollinis sp. nov., isolated from pollen of birch (Betula pendula).</title>
        <authorList>
            <person name="Shi H."/>
            <person name="Ambika Manirajan B."/>
            <person name="Ratering S."/>
            <person name="Geissler-Plaum R."/>
            <person name="Schnell S."/>
        </authorList>
    </citation>
    <scope>NUCLEOTIDE SEQUENCE</scope>
    <source>
        <strain evidence="3">Bb-Pol-6</strain>
    </source>
</reference>
<dbReference type="Proteomes" id="UP001082899">
    <property type="component" value="Unassembled WGS sequence"/>
</dbReference>
<dbReference type="Gene3D" id="3.40.50.720">
    <property type="entry name" value="NAD(P)-binding Rossmann-like Domain"/>
    <property type="match status" value="1"/>
</dbReference>
<dbReference type="InterPro" id="IPR002347">
    <property type="entry name" value="SDR_fam"/>
</dbReference>
<dbReference type="PRINTS" id="PR00081">
    <property type="entry name" value="GDHRDH"/>
</dbReference>
<dbReference type="EMBL" id="JAPMXC010000010">
    <property type="protein sequence ID" value="MCY0389208.1"/>
    <property type="molecule type" value="Genomic_DNA"/>
</dbReference>